<gene>
    <name evidence="5" type="ORF">MgSA37_03331</name>
</gene>
<evidence type="ECO:0000256" key="3">
    <source>
        <dbReference type="ARBA" id="ARBA00022989"/>
    </source>
</evidence>
<dbReference type="RefSeq" id="WP_197706012.1">
    <property type="nucleotide sequence ID" value="NZ_AP017313.1"/>
</dbReference>
<dbReference type="Proteomes" id="UP000218263">
    <property type="component" value="Chromosome"/>
</dbReference>
<keyword evidence="3" id="KW-1133">Transmembrane helix</keyword>
<dbReference type="GO" id="GO:0016020">
    <property type="term" value="C:membrane"/>
    <property type="evidence" value="ECO:0007669"/>
    <property type="project" value="UniProtKB-SubCell"/>
</dbReference>
<comment type="subcellular location">
    <subcellularLocation>
        <location evidence="1">Membrane</location>
        <topology evidence="1">Multi-pass membrane protein</topology>
    </subcellularLocation>
</comment>
<dbReference type="Pfam" id="PF07681">
    <property type="entry name" value="DoxX"/>
    <property type="match status" value="1"/>
</dbReference>
<reference evidence="5 6" key="1">
    <citation type="submission" date="2015-12" db="EMBL/GenBank/DDBJ databases">
        <title>Genome sequence of Mucilaginibacter gotjawali.</title>
        <authorList>
            <person name="Lee J.S."/>
            <person name="Lee K.C."/>
            <person name="Kim K.K."/>
            <person name="Lee B.W."/>
        </authorList>
    </citation>
    <scope>NUCLEOTIDE SEQUENCE [LARGE SCALE GENOMIC DNA]</scope>
    <source>
        <strain evidence="5 6">SA3-7</strain>
    </source>
</reference>
<protein>
    <submittedName>
        <fullName evidence="5">Uncharacterized protein</fullName>
    </submittedName>
</protein>
<evidence type="ECO:0000256" key="4">
    <source>
        <dbReference type="ARBA" id="ARBA00023136"/>
    </source>
</evidence>
<sequence>MLQRSINSFEWFNACLKDDIDNTSKGFMRGLARFTKANITAWKAKNGINMLRLSLGIVFLWFGFLKFFTGISPAEDIAGRTISTLTFGLIKPAISMPLLAVWECTIGLGLITKAWMRLTLILLYFQMAGTFLPILFFPHETFSGFFTPTLLGQYIIKNFVLISGGIVLGAAVQESPPAVKVNKNEAIKLMSTRAIAETFEEDFAAHKN</sequence>
<dbReference type="KEGG" id="mgot:MgSA37_03331"/>
<keyword evidence="6" id="KW-1185">Reference proteome</keyword>
<keyword evidence="4" id="KW-0472">Membrane</keyword>
<name>A0A110B3B0_9SPHI</name>
<proteinExistence type="predicted"/>
<evidence type="ECO:0000313" key="5">
    <source>
        <dbReference type="EMBL" id="BAU55150.1"/>
    </source>
</evidence>
<dbReference type="InterPro" id="IPR032808">
    <property type="entry name" value="DoxX"/>
</dbReference>
<accession>A0A110B3B0</accession>
<evidence type="ECO:0000256" key="2">
    <source>
        <dbReference type="ARBA" id="ARBA00022692"/>
    </source>
</evidence>
<keyword evidence="2" id="KW-0812">Transmembrane</keyword>
<organism evidence="5 6">
    <name type="scientific">Mucilaginibacter gotjawali</name>
    <dbReference type="NCBI Taxonomy" id="1550579"/>
    <lineage>
        <taxon>Bacteria</taxon>
        <taxon>Pseudomonadati</taxon>
        <taxon>Bacteroidota</taxon>
        <taxon>Sphingobacteriia</taxon>
        <taxon>Sphingobacteriales</taxon>
        <taxon>Sphingobacteriaceae</taxon>
        <taxon>Mucilaginibacter</taxon>
    </lineage>
</organism>
<evidence type="ECO:0000313" key="6">
    <source>
        <dbReference type="Proteomes" id="UP000218263"/>
    </source>
</evidence>
<dbReference type="AlphaFoldDB" id="A0A110B3B0"/>
<dbReference type="EMBL" id="AP017313">
    <property type="protein sequence ID" value="BAU55150.1"/>
    <property type="molecule type" value="Genomic_DNA"/>
</dbReference>
<evidence type="ECO:0000256" key="1">
    <source>
        <dbReference type="ARBA" id="ARBA00004141"/>
    </source>
</evidence>